<evidence type="ECO:0000256" key="1">
    <source>
        <dbReference type="SAM" id="Phobius"/>
    </source>
</evidence>
<dbReference type="Proteomes" id="UP000070133">
    <property type="component" value="Unassembled WGS sequence"/>
</dbReference>
<dbReference type="AlphaFoldDB" id="A0A139GXA8"/>
<feature type="transmembrane region" description="Helical" evidence="1">
    <location>
        <begin position="375"/>
        <end position="397"/>
    </location>
</feature>
<dbReference type="OrthoDB" id="286301at2759"/>
<dbReference type="FunFam" id="2.30.180.10:FF:000032">
    <property type="entry name" value="Fasciclin domain-containing protein, putative"/>
    <property type="match status" value="1"/>
</dbReference>
<dbReference type="EMBL" id="LFZN01000259">
    <property type="protein sequence ID" value="KXS94768.1"/>
    <property type="molecule type" value="Genomic_DNA"/>
</dbReference>
<dbReference type="SUPFAM" id="SSF82153">
    <property type="entry name" value="FAS1 domain"/>
    <property type="match status" value="2"/>
</dbReference>
<accession>A0A139GXA8</accession>
<sequence length="399" mass="40302">MQFKTLVAAAAVASVSSAQQPPNLTAALNSTQELSILKGLLGQNPDLVATLANASNITIFAPSNSALEPLAQNEEYTAMAAMPGYIAAFLSYHVFNGTVYAANISETPMFPHSLLMNKTFTNVTGGQVAGVRARDDTVTVSSGLGFTANVTKADVNITNGVVHIVDNILYIPPNASTVALAADLTALAGALEATNLTDTIDSAKDITIFAPANEAFEAIGSALSTLTAEQAAAILQYHVVNGTVAYSSLLSNGTSVDSSSGQPLNITIDDGEVFVNQARVIAADVLLANGVLHVIDSVLNPNSTIAPNPDEDNPVVAYSGASSGMVPYTSGIPKPTGTSMVVTTTDAVADGYTAAPSDALSSASQSAADATSSAGAAQVTGAIGAAALFGGAAYLAVQM</sequence>
<feature type="domain" description="FAS1" evidence="3">
    <location>
        <begin position="171"/>
        <end position="299"/>
    </location>
</feature>
<dbReference type="PANTHER" id="PTHR10900">
    <property type="entry name" value="PERIOSTIN-RELATED"/>
    <property type="match status" value="1"/>
</dbReference>
<proteinExistence type="predicted"/>
<feature type="chain" id="PRO_5007806269" description="FAS1 domain-containing protein" evidence="2">
    <location>
        <begin position="19"/>
        <end position="399"/>
    </location>
</feature>
<evidence type="ECO:0000256" key="2">
    <source>
        <dbReference type="SAM" id="SignalP"/>
    </source>
</evidence>
<organism evidence="4 5">
    <name type="scientific">Pseudocercospora eumusae</name>
    <dbReference type="NCBI Taxonomy" id="321146"/>
    <lineage>
        <taxon>Eukaryota</taxon>
        <taxon>Fungi</taxon>
        <taxon>Dikarya</taxon>
        <taxon>Ascomycota</taxon>
        <taxon>Pezizomycotina</taxon>
        <taxon>Dothideomycetes</taxon>
        <taxon>Dothideomycetidae</taxon>
        <taxon>Mycosphaerellales</taxon>
        <taxon>Mycosphaerellaceae</taxon>
        <taxon>Pseudocercospora</taxon>
    </lineage>
</organism>
<keyword evidence="1" id="KW-1133">Transmembrane helix</keyword>
<reference evidence="4 5" key="1">
    <citation type="submission" date="2015-07" db="EMBL/GenBank/DDBJ databases">
        <title>Comparative genomics of the Sigatoka disease complex on banana suggests a link between parallel evolutionary changes in Pseudocercospora fijiensis and Pseudocercospora eumusae and increased virulence on the banana host.</title>
        <authorList>
            <person name="Chang T.-C."/>
            <person name="Salvucci A."/>
            <person name="Crous P.W."/>
            <person name="Stergiopoulos I."/>
        </authorList>
    </citation>
    <scope>NUCLEOTIDE SEQUENCE [LARGE SCALE GENOMIC DNA]</scope>
    <source>
        <strain evidence="4 5">CBS 114824</strain>
    </source>
</reference>
<keyword evidence="2" id="KW-0732">Signal</keyword>
<keyword evidence="5" id="KW-1185">Reference proteome</keyword>
<feature type="domain" description="FAS1" evidence="3">
    <location>
        <begin position="21"/>
        <end position="169"/>
    </location>
</feature>
<dbReference type="InterPro" id="IPR036378">
    <property type="entry name" value="FAS1_dom_sf"/>
</dbReference>
<dbReference type="SMART" id="SM00554">
    <property type="entry name" value="FAS1"/>
    <property type="match status" value="2"/>
</dbReference>
<keyword evidence="1" id="KW-0472">Membrane</keyword>
<dbReference type="Gene3D" id="2.30.180.10">
    <property type="entry name" value="FAS1 domain"/>
    <property type="match status" value="2"/>
</dbReference>
<dbReference type="GO" id="GO:0016236">
    <property type="term" value="P:macroautophagy"/>
    <property type="evidence" value="ECO:0007669"/>
    <property type="project" value="TreeGrafter"/>
</dbReference>
<evidence type="ECO:0000259" key="3">
    <source>
        <dbReference type="PROSITE" id="PS50213"/>
    </source>
</evidence>
<evidence type="ECO:0000313" key="4">
    <source>
        <dbReference type="EMBL" id="KXS94768.1"/>
    </source>
</evidence>
<dbReference type="PROSITE" id="PS50213">
    <property type="entry name" value="FAS1"/>
    <property type="match status" value="2"/>
</dbReference>
<comment type="caution">
    <text evidence="4">The sequence shown here is derived from an EMBL/GenBank/DDBJ whole genome shotgun (WGS) entry which is preliminary data.</text>
</comment>
<dbReference type="Pfam" id="PF02469">
    <property type="entry name" value="Fasciclin"/>
    <property type="match status" value="2"/>
</dbReference>
<name>A0A139GXA8_9PEZI</name>
<dbReference type="InterPro" id="IPR050904">
    <property type="entry name" value="Adhesion/Biosynth-related"/>
</dbReference>
<feature type="signal peptide" evidence="2">
    <location>
        <begin position="1"/>
        <end position="18"/>
    </location>
</feature>
<protein>
    <recommendedName>
        <fullName evidence="3">FAS1 domain-containing protein</fullName>
    </recommendedName>
</protein>
<dbReference type="STRING" id="321146.A0A139GXA8"/>
<dbReference type="InterPro" id="IPR000782">
    <property type="entry name" value="FAS1_domain"/>
</dbReference>
<dbReference type="GO" id="GO:0000329">
    <property type="term" value="C:fungal-type vacuole membrane"/>
    <property type="evidence" value="ECO:0007669"/>
    <property type="project" value="TreeGrafter"/>
</dbReference>
<evidence type="ECO:0000313" key="5">
    <source>
        <dbReference type="Proteomes" id="UP000070133"/>
    </source>
</evidence>
<gene>
    <name evidence="4" type="ORF">AC578_7628</name>
</gene>
<keyword evidence="1" id="KW-0812">Transmembrane</keyword>
<dbReference type="PANTHER" id="PTHR10900:SF77">
    <property type="entry name" value="FI19380P1"/>
    <property type="match status" value="1"/>
</dbReference>